<reference evidence="5 6" key="1">
    <citation type="journal article" date="2019" name="Sci. Rep.">
        <title>Orb-weaving spider Araneus ventricosus genome elucidates the spidroin gene catalogue.</title>
        <authorList>
            <person name="Kono N."/>
            <person name="Nakamura H."/>
            <person name="Ohtoshi R."/>
            <person name="Moran D.A.P."/>
            <person name="Shinohara A."/>
            <person name="Yoshida Y."/>
            <person name="Fujiwara M."/>
            <person name="Mori M."/>
            <person name="Tomita M."/>
            <person name="Arakawa K."/>
        </authorList>
    </citation>
    <scope>NUCLEOTIDE SEQUENCE [LARGE SCALE GENOMIC DNA]</scope>
</reference>
<evidence type="ECO:0000256" key="1">
    <source>
        <dbReference type="ARBA" id="ARBA00022441"/>
    </source>
</evidence>
<dbReference type="SMART" id="SM00612">
    <property type="entry name" value="Kelch"/>
    <property type="match status" value="5"/>
</dbReference>
<evidence type="ECO:0000259" key="4">
    <source>
        <dbReference type="PROSITE" id="PS50097"/>
    </source>
</evidence>
<keyword evidence="6" id="KW-1185">Reference proteome</keyword>
<comment type="caution">
    <text evidence="5">The sequence shown here is derived from an EMBL/GenBank/DDBJ whole genome shotgun (WGS) entry which is preliminary data.</text>
</comment>
<name>A0A4Y2A9J7_ARAVE</name>
<dbReference type="SUPFAM" id="SSF50965">
    <property type="entry name" value="Galactose oxidase, central domain"/>
    <property type="match status" value="1"/>
</dbReference>
<accession>A0A4Y2A9J7</accession>
<dbReference type="PANTHER" id="PTHR24412">
    <property type="entry name" value="KELCH PROTEIN"/>
    <property type="match status" value="1"/>
</dbReference>
<dbReference type="OrthoDB" id="6424939at2759"/>
<dbReference type="SMART" id="SM00225">
    <property type="entry name" value="BTB"/>
    <property type="match status" value="1"/>
</dbReference>
<dbReference type="GO" id="GO:0003779">
    <property type="term" value="F:actin binding"/>
    <property type="evidence" value="ECO:0007669"/>
    <property type="project" value="UniProtKB-KW"/>
</dbReference>
<evidence type="ECO:0000256" key="3">
    <source>
        <dbReference type="ARBA" id="ARBA00023203"/>
    </source>
</evidence>
<dbReference type="SUPFAM" id="SSF54695">
    <property type="entry name" value="POZ domain"/>
    <property type="match status" value="1"/>
</dbReference>
<dbReference type="Proteomes" id="UP000499080">
    <property type="component" value="Unassembled WGS sequence"/>
</dbReference>
<dbReference type="PANTHER" id="PTHR24412:SF172">
    <property type="entry name" value="KELCH-LIKE PROTEIN 10"/>
    <property type="match status" value="1"/>
</dbReference>
<keyword evidence="3" id="KW-0009">Actin-binding</keyword>
<dbReference type="Gene3D" id="1.25.40.420">
    <property type="match status" value="1"/>
</dbReference>
<dbReference type="InterPro" id="IPR006652">
    <property type="entry name" value="Kelch_1"/>
</dbReference>
<keyword evidence="2" id="KW-0677">Repeat</keyword>
<organism evidence="5 6">
    <name type="scientific">Araneus ventricosus</name>
    <name type="common">Orbweaver spider</name>
    <name type="synonym">Epeira ventricosa</name>
    <dbReference type="NCBI Taxonomy" id="182803"/>
    <lineage>
        <taxon>Eukaryota</taxon>
        <taxon>Metazoa</taxon>
        <taxon>Ecdysozoa</taxon>
        <taxon>Arthropoda</taxon>
        <taxon>Chelicerata</taxon>
        <taxon>Arachnida</taxon>
        <taxon>Araneae</taxon>
        <taxon>Araneomorphae</taxon>
        <taxon>Entelegynae</taxon>
        <taxon>Araneoidea</taxon>
        <taxon>Araneidae</taxon>
        <taxon>Araneus</taxon>
    </lineage>
</organism>
<dbReference type="InterPro" id="IPR011705">
    <property type="entry name" value="BACK"/>
</dbReference>
<proteinExistence type="predicted"/>
<gene>
    <name evidence="5" type="primary">Klhl10_6</name>
    <name evidence="5" type="ORF">AVEN_234375_1</name>
</gene>
<evidence type="ECO:0000313" key="6">
    <source>
        <dbReference type="Proteomes" id="UP000499080"/>
    </source>
</evidence>
<sequence>MHASSSLLLEDNTHAESVRRAWNNMRILGLACDAVLSTKDGGMFRIHRAIMSCCSTYFRTIFTTSLVETNIGDGPQVRSFITIPNVSASMLEVIIQYAYTGVTPITEDNVEELLPAADQFSVLGLVNACGNFLVKMLDPQNCIGIWRFAKAYFVLDLEKEAFRYILGHFLEVAEISREFSDLSFSNLNIILKDDLLNAEEEISVWNSVKRWVYHDVARRIRYVPKLLASIRLAVMSLDNFQAIIKDPIISKSNYIQCRPYIAKVAKFMLQDIDEVQKLDEKSETNVLFQPRLPHNFIFCIGGLNHWGLPYLFEAYDSRVDSWKQIEVEGPLLPRVTFHQCVSLDKYIYVIGGTGVLLPTNSCCRFDTEEMKFEQISPMHETRCFLCAVEVNGKIYAIGGYDQNDGRSKTAECFVPENNQWTYIASMNFKRSDAGSCHIRNRIIVAGGYDGYEYLNSVEVYYVEFDQWCLLPDMNSCRCGLACVAVGDYIFAFGGFDGKKRLQTVEKYDVCNKQWFATKPMRKPKSNFASTVLEGKIYLMGGYQEGTNIITEDCECFDPSTHRWKTTAPLGLGRAGIAACTHRQVKNVKDYTLDPESRSILKKFLAQDLAQEMENLSLNDVNESRLTFDAIFV</sequence>
<evidence type="ECO:0000256" key="2">
    <source>
        <dbReference type="ARBA" id="ARBA00022737"/>
    </source>
</evidence>
<dbReference type="Gene3D" id="3.30.710.10">
    <property type="entry name" value="Potassium Channel Kv1.1, Chain A"/>
    <property type="match status" value="1"/>
</dbReference>
<dbReference type="InterPro" id="IPR000210">
    <property type="entry name" value="BTB/POZ_dom"/>
</dbReference>
<dbReference type="Gene3D" id="2.120.10.80">
    <property type="entry name" value="Kelch-type beta propeller"/>
    <property type="match status" value="2"/>
</dbReference>
<protein>
    <submittedName>
        <fullName evidence="5">Kelch-like protein 10</fullName>
    </submittedName>
</protein>
<feature type="domain" description="BTB" evidence="4">
    <location>
        <begin position="32"/>
        <end position="107"/>
    </location>
</feature>
<dbReference type="InterPro" id="IPR011043">
    <property type="entry name" value="Gal_Oxase/kelch_b-propeller"/>
</dbReference>
<dbReference type="Pfam" id="PF01344">
    <property type="entry name" value="Kelch_1"/>
    <property type="match status" value="1"/>
</dbReference>
<keyword evidence="1" id="KW-0880">Kelch repeat</keyword>
<dbReference type="Pfam" id="PF00651">
    <property type="entry name" value="BTB"/>
    <property type="match status" value="1"/>
</dbReference>
<dbReference type="Pfam" id="PF24681">
    <property type="entry name" value="Kelch_KLHDC2_KLHL20_DRC7"/>
    <property type="match status" value="1"/>
</dbReference>
<dbReference type="InterPro" id="IPR011333">
    <property type="entry name" value="SKP1/BTB/POZ_sf"/>
</dbReference>
<evidence type="ECO:0000313" key="5">
    <source>
        <dbReference type="EMBL" id="GBL76069.1"/>
    </source>
</evidence>
<dbReference type="PROSITE" id="PS50097">
    <property type="entry name" value="BTB"/>
    <property type="match status" value="1"/>
</dbReference>
<dbReference type="InterPro" id="IPR015915">
    <property type="entry name" value="Kelch-typ_b-propeller"/>
</dbReference>
<dbReference type="Pfam" id="PF07707">
    <property type="entry name" value="BACK"/>
    <property type="match status" value="1"/>
</dbReference>
<dbReference type="AlphaFoldDB" id="A0A4Y2A9J7"/>
<dbReference type="EMBL" id="BGPR01000009">
    <property type="protein sequence ID" value="GBL76069.1"/>
    <property type="molecule type" value="Genomic_DNA"/>
</dbReference>
<dbReference type="SMART" id="SM00875">
    <property type="entry name" value="BACK"/>
    <property type="match status" value="1"/>
</dbReference>